<evidence type="ECO:0000313" key="8">
    <source>
        <dbReference type="Proteomes" id="UP001499987"/>
    </source>
</evidence>
<accession>A0ABP4DYM7</accession>
<gene>
    <name evidence="7" type="ORF">GCM10009663_22990</name>
</gene>
<dbReference type="RefSeq" id="WP_344623433.1">
    <property type="nucleotide sequence ID" value="NZ_BAAALD010000016.1"/>
</dbReference>
<comment type="caution">
    <text evidence="7">The sequence shown here is derived from an EMBL/GenBank/DDBJ whole genome shotgun (WGS) entry which is preliminary data.</text>
</comment>
<keyword evidence="6" id="KW-0131">Cell cycle</keyword>
<dbReference type="InterPro" id="IPR038658">
    <property type="entry name" value="SsgB_sf"/>
</dbReference>
<name>A0ABP4DYM7_9ACTN</name>
<dbReference type="EMBL" id="BAAALD010000016">
    <property type="protein sequence ID" value="GAA1079893.1"/>
    <property type="molecule type" value="Genomic_DNA"/>
</dbReference>
<reference evidence="8" key="1">
    <citation type="journal article" date="2019" name="Int. J. Syst. Evol. Microbiol.">
        <title>The Global Catalogue of Microorganisms (GCM) 10K type strain sequencing project: providing services to taxonomists for standard genome sequencing and annotation.</title>
        <authorList>
            <consortium name="The Broad Institute Genomics Platform"/>
            <consortium name="The Broad Institute Genome Sequencing Center for Infectious Disease"/>
            <person name="Wu L."/>
            <person name="Ma J."/>
        </authorList>
    </citation>
    <scope>NUCLEOTIDE SEQUENCE [LARGE SCALE GENOMIC DNA]</scope>
    <source>
        <strain evidence="8">JCM 13002</strain>
    </source>
</reference>
<evidence type="ECO:0000256" key="1">
    <source>
        <dbReference type="ARBA" id="ARBA00004431"/>
    </source>
</evidence>
<keyword evidence="3" id="KW-0132">Cell division</keyword>
<evidence type="ECO:0000256" key="5">
    <source>
        <dbReference type="ARBA" id="ARBA00023210"/>
    </source>
</evidence>
<organism evidence="7 8">
    <name type="scientific">Kitasatospora arboriphila</name>
    <dbReference type="NCBI Taxonomy" id="258052"/>
    <lineage>
        <taxon>Bacteria</taxon>
        <taxon>Bacillati</taxon>
        <taxon>Actinomycetota</taxon>
        <taxon>Actinomycetes</taxon>
        <taxon>Kitasatosporales</taxon>
        <taxon>Streptomycetaceae</taxon>
        <taxon>Kitasatospora</taxon>
    </lineage>
</organism>
<dbReference type="Pfam" id="PF04686">
    <property type="entry name" value="SsgA"/>
    <property type="match status" value="1"/>
</dbReference>
<keyword evidence="5" id="KW-0717">Septation</keyword>
<comment type="similarity">
    <text evidence="2">Belongs to the SsgA family.</text>
</comment>
<evidence type="ECO:0000256" key="2">
    <source>
        <dbReference type="ARBA" id="ARBA00009323"/>
    </source>
</evidence>
<dbReference type="InterPro" id="IPR006776">
    <property type="entry name" value="SsgB"/>
</dbReference>
<evidence type="ECO:0000256" key="4">
    <source>
        <dbReference type="ARBA" id="ARBA00022969"/>
    </source>
</evidence>
<keyword evidence="8" id="KW-1185">Reference proteome</keyword>
<dbReference type="Proteomes" id="UP001499987">
    <property type="component" value="Unassembled WGS sequence"/>
</dbReference>
<comment type="subcellular location">
    <subcellularLocation>
        <location evidence="1">Cell septum</location>
    </subcellularLocation>
</comment>
<dbReference type="Gene3D" id="2.30.31.20">
    <property type="entry name" value="Sporulation-specific cell division protein SsgB"/>
    <property type="match status" value="1"/>
</dbReference>
<keyword evidence="4" id="KW-0749">Sporulation</keyword>
<sequence>MTAAPIVVEQVVQARLYVTTHRTAVLRVALRYRSDDPLAVRMAFPAEFSLDGTPLPEAPPEVEWVFARWLLAAGLDAPSGMGDVHLRPAASGRTMLELRSAEGVALLQFDGAQLRHFLAETLLAVPEGDEALLLDADRALAELLG</sequence>
<proteinExistence type="inferred from homology"/>
<protein>
    <submittedName>
        <fullName evidence="7">SsgA family sporulation/cell division regulator</fullName>
    </submittedName>
</protein>
<evidence type="ECO:0000313" key="7">
    <source>
        <dbReference type="EMBL" id="GAA1079893.1"/>
    </source>
</evidence>
<evidence type="ECO:0000256" key="6">
    <source>
        <dbReference type="ARBA" id="ARBA00023306"/>
    </source>
</evidence>
<evidence type="ECO:0000256" key="3">
    <source>
        <dbReference type="ARBA" id="ARBA00022618"/>
    </source>
</evidence>